<evidence type="ECO:0000313" key="3">
    <source>
        <dbReference type="Proteomes" id="UP000183832"/>
    </source>
</evidence>
<feature type="region of interest" description="Disordered" evidence="1">
    <location>
        <begin position="547"/>
        <end position="567"/>
    </location>
</feature>
<reference evidence="2 3" key="1">
    <citation type="submission" date="2015-04" db="EMBL/GenBank/DDBJ databases">
        <authorList>
            <person name="Syromyatnikov M.Y."/>
            <person name="Popov V.N."/>
        </authorList>
    </citation>
    <scope>NUCLEOTIDE SEQUENCE [LARGE SCALE GENOMIC DNA]</scope>
</reference>
<dbReference type="Proteomes" id="UP000183832">
    <property type="component" value="Unassembled WGS sequence"/>
</dbReference>
<feature type="region of interest" description="Disordered" evidence="1">
    <location>
        <begin position="386"/>
        <end position="414"/>
    </location>
</feature>
<dbReference type="EMBL" id="CVRI01000044">
    <property type="protein sequence ID" value="CRK96469.1"/>
    <property type="molecule type" value="Genomic_DNA"/>
</dbReference>
<evidence type="ECO:0000256" key="1">
    <source>
        <dbReference type="SAM" id="MobiDB-lite"/>
    </source>
</evidence>
<feature type="region of interest" description="Disordered" evidence="1">
    <location>
        <begin position="487"/>
        <end position="508"/>
    </location>
</feature>
<dbReference type="STRING" id="568069.A0A1J1I859"/>
<feature type="compositionally biased region" description="Acidic residues" evidence="1">
    <location>
        <begin position="444"/>
        <end position="453"/>
    </location>
</feature>
<dbReference type="PANTHER" id="PTHR13601:SF2">
    <property type="entry name" value="GAMETOGENETIN-BINDING PROTEIN 2"/>
    <property type="match status" value="1"/>
</dbReference>
<dbReference type="GO" id="GO:0005737">
    <property type="term" value="C:cytoplasm"/>
    <property type="evidence" value="ECO:0007669"/>
    <property type="project" value="TreeGrafter"/>
</dbReference>
<dbReference type="OrthoDB" id="2422440at2759"/>
<dbReference type="InterPro" id="IPR026073">
    <property type="entry name" value="GGNBP2"/>
</dbReference>
<feature type="region of interest" description="Disordered" evidence="1">
    <location>
        <begin position="432"/>
        <end position="453"/>
    </location>
</feature>
<accession>A0A1J1I859</accession>
<protein>
    <submittedName>
        <fullName evidence="2">CLUMA_CG010044, isoform A</fullName>
    </submittedName>
</protein>
<organism evidence="2 3">
    <name type="scientific">Clunio marinus</name>
    <dbReference type="NCBI Taxonomy" id="568069"/>
    <lineage>
        <taxon>Eukaryota</taxon>
        <taxon>Metazoa</taxon>
        <taxon>Ecdysozoa</taxon>
        <taxon>Arthropoda</taxon>
        <taxon>Hexapoda</taxon>
        <taxon>Insecta</taxon>
        <taxon>Pterygota</taxon>
        <taxon>Neoptera</taxon>
        <taxon>Endopterygota</taxon>
        <taxon>Diptera</taxon>
        <taxon>Nematocera</taxon>
        <taxon>Chironomoidea</taxon>
        <taxon>Chironomidae</taxon>
        <taxon>Clunio</taxon>
    </lineage>
</organism>
<dbReference type="PANTHER" id="PTHR13601">
    <property type="entry name" value="GAMETOGENETIN-BINDING PROTEIN 2"/>
    <property type="match status" value="1"/>
</dbReference>
<proteinExistence type="predicted"/>
<gene>
    <name evidence="2" type="ORF">CLUMA_CG010044</name>
</gene>
<evidence type="ECO:0000313" key="2">
    <source>
        <dbReference type="EMBL" id="CRK96469.1"/>
    </source>
</evidence>
<sequence>MANVFVLLRDEKKSPEVNKRRQIPLSTIHDLKTSGSSSECEKSLMMVMDLSAKGLVFDRSPIEGEAFEEFDKKFKLLKPLELKSSLSVTKIEFQNVLSQIVPCVGCRRSVERLYSTIMSNNYATLDPIKIRNGVLSVCDKHLQSSQLMCTLLFDHDTQLNVLLENQPRNKKNSRCNLHSLESFRTRPFSETWFEMWECMKQNCKEKITVVDAHELHATLDEYLKKHKFCQECRTKVEKAYTLLMNEANPAKEKGYVTAIYNGIKRCLKDKHIHLPTKIEYIDDLIKRAEPEIIGSHSRHRERHAKTMEIAQEEVLTCIGMCIYNRLKRLQQCVKEEENACQVLAAVAVHALCRSFDTAVENKRGVNLELIYDEISREDRLKEEQIKKRKMKKRKKRNEKKAKDDESQEDSYNCEPEPVPDKCICSDHDHAHVHSDDDDNNLHSDDDDDDDDDEKIVLCDGTIIDVGLGPSLNVVKMTKVMSPSSKVRRNVSSNYEHAVERSRSTSVENLDVKGSGDEVLSVISCQSCHNGEGECAAQRSIDAGYSSETHNDGLLSNNNSSRTSSIVSTPEGSEVACSDACCKGIDHTRVDTFLTLEQMLDDDQSDDNENGIPDEDIMEFRSRDDIKQKREELREKLLKNFKDLCAKKCSVTGMIVGQK</sequence>
<dbReference type="AlphaFoldDB" id="A0A1J1I859"/>
<feature type="compositionally biased region" description="Basic and acidic residues" evidence="1">
    <location>
        <begin position="432"/>
        <end position="443"/>
    </location>
</feature>
<feature type="compositionally biased region" description="Low complexity" evidence="1">
    <location>
        <begin position="555"/>
        <end position="567"/>
    </location>
</feature>
<keyword evidence="3" id="KW-1185">Reference proteome</keyword>
<feature type="compositionally biased region" description="Basic residues" evidence="1">
    <location>
        <begin position="386"/>
        <end position="399"/>
    </location>
</feature>
<name>A0A1J1I859_9DIPT</name>
<dbReference type="GO" id="GO:0005634">
    <property type="term" value="C:nucleus"/>
    <property type="evidence" value="ECO:0007669"/>
    <property type="project" value="TreeGrafter"/>
</dbReference>